<dbReference type="InterPro" id="IPR001138">
    <property type="entry name" value="Zn2Cys6_DnaBD"/>
</dbReference>
<feature type="region of interest" description="Disordered" evidence="2">
    <location>
        <begin position="1"/>
        <end position="49"/>
    </location>
</feature>
<accession>G4N224</accession>
<feature type="compositionally biased region" description="Basic residues" evidence="2">
    <location>
        <begin position="35"/>
        <end position="49"/>
    </location>
</feature>
<dbReference type="SMR" id="G4N224"/>
<evidence type="ECO:0000313" key="4">
    <source>
        <dbReference type="EMBL" id="EHA51640.1"/>
    </source>
</evidence>
<dbReference type="KEGG" id="mgr:MGG_07534"/>
<dbReference type="InterPro" id="IPR052400">
    <property type="entry name" value="Zn2-C6_fungal_TF"/>
</dbReference>
<organism evidence="4 5">
    <name type="scientific">Pyricularia oryzae (strain 70-15 / ATCC MYA-4617 / FGSC 8958)</name>
    <name type="common">Rice blast fungus</name>
    <name type="synonym">Magnaporthe oryzae</name>
    <dbReference type="NCBI Taxonomy" id="242507"/>
    <lineage>
        <taxon>Eukaryota</taxon>
        <taxon>Fungi</taxon>
        <taxon>Dikarya</taxon>
        <taxon>Ascomycota</taxon>
        <taxon>Pezizomycotina</taxon>
        <taxon>Sordariomycetes</taxon>
        <taxon>Sordariomycetidae</taxon>
        <taxon>Magnaporthales</taxon>
        <taxon>Pyriculariaceae</taxon>
        <taxon>Pyricularia</taxon>
    </lineage>
</organism>
<dbReference type="SMART" id="SM00066">
    <property type="entry name" value="GAL4"/>
    <property type="match status" value="1"/>
</dbReference>
<feature type="compositionally biased region" description="Polar residues" evidence="2">
    <location>
        <begin position="131"/>
        <end position="146"/>
    </location>
</feature>
<dbReference type="AlphaFoldDB" id="G4N224"/>
<dbReference type="GeneID" id="2683454"/>
<feature type="compositionally biased region" description="Low complexity" evidence="2">
    <location>
        <begin position="11"/>
        <end position="34"/>
    </location>
</feature>
<protein>
    <recommendedName>
        <fullName evidence="3">Zn(2)-C6 fungal-type domain-containing protein</fullName>
    </recommendedName>
</protein>
<feature type="compositionally biased region" description="Polar residues" evidence="2">
    <location>
        <begin position="1"/>
        <end position="10"/>
    </location>
</feature>
<dbReference type="STRING" id="242507.G4N224"/>
<evidence type="ECO:0000256" key="2">
    <source>
        <dbReference type="SAM" id="MobiDB-lite"/>
    </source>
</evidence>
<dbReference type="PANTHER" id="PTHR47657">
    <property type="entry name" value="STEROL REGULATORY ELEMENT-BINDING PROTEIN ECM22"/>
    <property type="match status" value="1"/>
</dbReference>
<dbReference type="PROSITE" id="PS00463">
    <property type="entry name" value="ZN2_CY6_FUNGAL_1"/>
    <property type="match status" value="1"/>
</dbReference>
<dbReference type="OMA" id="EPCIYDR"/>
<reference key="2">
    <citation type="submission" date="2011-05" db="EMBL/GenBank/DDBJ databases">
        <title>The Genome Sequence of Magnaporthe oryzae 70-15.</title>
        <authorList>
            <consortium name="The Broad Institute Genome Sequencing Platform"/>
            <person name="Ma L.-J."/>
            <person name="Dead R."/>
            <person name="Young S.K."/>
            <person name="Zeng Q."/>
            <person name="Gargeya S."/>
            <person name="Fitzgerald M."/>
            <person name="Haas B."/>
            <person name="Abouelleil A."/>
            <person name="Alvarado L."/>
            <person name="Arachchi H.M."/>
            <person name="Berlin A."/>
            <person name="Brown A."/>
            <person name="Chapman S.B."/>
            <person name="Chen Z."/>
            <person name="Dunbar C."/>
            <person name="Freedman E."/>
            <person name="Gearin G."/>
            <person name="Gellesch M."/>
            <person name="Goldberg J."/>
            <person name="Griggs A."/>
            <person name="Gujja S."/>
            <person name="Heiman D."/>
            <person name="Howarth C."/>
            <person name="Larson L."/>
            <person name="Lui A."/>
            <person name="MacDonald P.J.P."/>
            <person name="Mehta T."/>
            <person name="Montmayeur A."/>
            <person name="Murphy C."/>
            <person name="Neiman D."/>
            <person name="Pearson M."/>
            <person name="Priest M."/>
            <person name="Roberts A."/>
            <person name="Saif S."/>
            <person name="Shea T."/>
            <person name="Shenoy N."/>
            <person name="Sisk P."/>
            <person name="Stolte C."/>
            <person name="Sykes S."/>
            <person name="Yandava C."/>
            <person name="Wortman J."/>
            <person name="Nusbaum C."/>
            <person name="Birren B."/>
        </authorList>
    </citation>
    <scope>NUCLEOTIDE SEQUENCE</scope>
    <source>
        <strain>70-15</strain>
    </source>
</reference>
<evidence type="ECO:0000313" key="5">
    <source>
        <dbReference type="Proteomes" id="UP000009058"/>
    </source>
</evidence>
<gene>
    <name evidence="4" type="ORF">MGG_07534</name>
</gene>
<feature type="region of interest" description="Disordered" evidence="2">
    <location>
        <begin position="84"/>
        <end position="196"/>
    </location>
</feature>
<dbReference type="CDD" id="cd00067">
    <property type="entry name" value="GAL4"/>
    <property type="match status" value="1"/>
</dbReference>
<dbReference type="PROSITE" id="PS50048">
    <property type="entry name" value="ZN2_CY6_FUNGAL_2"/>
    <property type="match status" value="1"/>
</dbReference>
<dbReference type="GO" id="GO:0000981">
    <property type="term" value="F:DNA-binding transcription factor activity, RNA polymerase II-specific"/>
    <property type="evidence" value="ECO:0007669"/>
    <property type="project" value="InterPro"/>
</dbReference>
<dbReference type="SUPFAM" id="SSF57701">
    <property type="entry name" value="Zn2/Cys6 DNA-binding domain"/>
    <property type="match status" value="1"/>
</dbReference>
<dbReference type="PHI-base" id="PHI:5638"/>
<evidence type="ECO:0000256" key="1">
    <source>
        <dbReference type="ARBA" id="ARBA00023242"/>
    </source>
</evidence>
<keyword evidence="5" id="KW-1185">Reference proteome</keyword>
<evidence type="ECO:0000259" key="3">
    <source>
        <dbReference type="PROSITE" id="PS50048"/>
    </source>
</evidence>
<dbReference type="InterPro" id="IPR036864">
    <property type="entry name" value="Zn2-C6_fun-type_DNA-bd_sf"/>
</dbReference>
<dbReference type="PANTHER" id="PTHR47657:SF14">
    <property type="entry name" value="ZN(2)-C6 FUNGAL-TYPE DOMAIN-CONTAINING PROTEIN"/>
    <property type="match status" value="1"/>
</dbReference>
<keyword evidence="1" id="KW-0539">Nucleus</keyword>
<dbReference type="Gene3D" id="4.10.240.10">
    <property type="entry name" value="Zn(2)-C6 fungal-type DNA-binding domain"/>
    <property type="match status" value="1"/>
</dbReference>
<name>G4N224_PYRO7</name>
<dbReference type="eggNOG" id="ENOG502SGAZ">
    <property type="taxonomic scope" value="Eukaryota"/>
</dbReference>
<dbReference type="InParanoid" id="G4N224"/>
<dbReference type="Proteomes" id="UP000009058">
    <property type="component" value="Chromosome 3"/>
</dbReference>
<sequence>MNSTTAMPQSQQPSGALGQRQQQQLSQLQTQQQPRRPHGPRLYHKKSRTGCFRCKGRRVKCDEQRPACGGCSRHMVECVYPPPATATTEEPRQDASASTRRVQRPRPRQSSSEGPRSGLGGRRGRHTGSGTDNPASLSPSTSNHSPPSAGHDEPHDRKRSIHGHDHHMYNQEPPSLLRLPPMVPNGDQEETLDPPESRARRLTELQLLHHYIYQQAKTFKRVLPYDRTGKDGKPTGQETFLWSYEAIEMAWESDGILYALLAHSALCKYTKAAADLRERRKNDEDGEQSPKRDPECVRWLELQSQYLSMALREQRRAVDTLNRGTADLVCMSALTILSHSFALVQSSPTRPRWQPPVEWLQMGHGAGQVFQIAKSHMQLDRMARFLTTPPHFDLEDMFAERNMAPLLWLIERPFPQPHVEPSPSVMSTTSSSLGSIEVFKTSNSNSPVRSLMEIKMAASGPSTPSDVDPEGPDTELQDDAIKVYHRVLMYIGWVERAIHAHNTADEPLFAVCRRFGAFAVWTPPAFQEFLIQRRPRALVILAYFFSLWIPFHEVWLIGSAGSDQLKAIREELPPRWRQKLDGVAEKYGIP</sequence>
<proteinExistence type="predicted"/>
<reference evidence="4 5" key="1">
    <citation type="journal article" date="2005" name="Nature">
        <title>The genome sequence of the rice blast fungus Magnaporthe grisea.</title>
        <authorList>
            <person name="Dean R.A."/>
            <person name="Talbot N.J."/>
            <person name="Ebbole D.J."/>
            <person name="Farman M.L."/>
            <person name="Mitchell T.K."/>
            <person name="Orbach M.J."/>
            <person name="Thon M."/>
            <person name="Kulkarni R."/>
            <person name="Xu J.R."/>
            <person name="Pan H."/>
            <person name="Read N.D."/>
            <person name="Lee Y.H."/>
            <person name="Carbone I."/>
            <person name="Brown D."/>
            <person name="Oh Y.Y."/>
            <person name="Donofrio N."/>
            <person name="Jeong J.S."/>
            <person name="Soanes D.M."/>
            <person name="Djonovic S."/>
            <person name="Kolomiets E."/>
            <person name="Rehmeyer C."/>
            <person name="Li W."/>
            <person name="Harding M."/>
            <person name="Kim S."/>
            <person name="Lebrun M.H."/>
            <person name="Bohnert H."/>
            <person name="Coughlan S."/>
            <person name="Butler J."/>
            <person name="Calvo S."/>
            <person name="Ma L.J."/>
            <person name="Nicol R."/>
            <person name="Purcell S."/>
            <person name="Nusbaum C."/>
            <person name="Galagan J.E."/>
            <person name="Birren B.W."/>
        </authorList>
    </citation>
    <scope>NUCLEOTIDE SEQUENCE [LARGE SCALE GENOMIC DNA]</scope>
    <source>
        <strain evidence="5">70-15 / ATCC MYA-4617 / FGSC 8958</strain>
    </source>
</reference>
<dbReference type="HOGENOM" id="CLU_024934_6_0_1"/>
<dbReference type="VEuPathDB" id="FungiDB:MGG_07534"/>
<feature type="compositionally biased region" description="Basic and acidic residues" evidence="2">
    <location>
        <begin position="150"/>
        <end position="169"/>
    </location>
</feature>
<dbReference type="EMBL" id="CM001233">
    <property type="protein sequence ID" value="EHA51640.1"/>
    <property type="molecule type" value="Genomic_DNA"/>
</dbReference>
<dbReference type="OrthoDB" id="648861at2759"/>
<dbReference type="Pfam" id="PF00172">
    <property type="entry name" value="Zn_clus"/>
    <property type="match status" value="1"/>
</dbReference>
<feature type="domain" description="Zn(2)-C6 fungal-type" evidence="3">
    <location>
        <begin position="50"/>
        <end position="80"/>
    </location>
</feature>
<dbReference type="RefSeq" id="XP_003711447.1">
    <property type="nucleotide sequence ID" value="XM_003711399.1"/>
</dbReference>
<dbReference type="GO" id="GO:0008270">
    <property type="term" value="F:zinc ion binding"/>
    <property type="evidence" value="ECO:0007669"/>
    <property type="project" value="InterPro"/>
</dbReference>